<dbReference type="GO" id="GO:0030288">
    <property type="term" value="C:outer membrane-bounded periplasmic space"/>
    <property type="evidence" value="ECO:0007669"/>
    <property type="project" value="TreeGrafter"/>
</dbReference>
<keyword evidence="6" id="KW-1185">Reference proteome</keyword>
<dbReference type="PANTHER" id="PTHR11575:SF23">
    <property type="entry name" value="5-NUCLEOTIDASE FAMILY PROTEIN"/>
    <property type="match status" value="1"/>
</dbReference>
<feature type="domain" description="Calcineurin-like phosphoesterase" evidence="3">
    <location>
        <begin position="5"/>
        <end position="206"/>
    </location>
</feature>
<dbReference type="SUPFAM" id="SSF56300">
    <property type="entry name" value="Metallo-dependent phosphatases"/>
    <property type="match status" value="1"/>
</dbReference>
<dbReference type="PIRSF" id="PIRSF036361">
    <property type="entry name" value="YunD"/>
    <property type="match status" value="1"/>
</dbReference>
<dbReference type="GO" id="GO:0000166">
    <property type="term" value="F:nucleotide binding"/>
    <property type="evidence" value="ECO:0007669"/>
    <property type="project" value="UniProtKB-KW"/>
</dbReference>
<dbReference type="Gene3D" id="3.60.21.10">
    <property type="match status" value="1"/>
</dbReference>
<dbReference type="OrthoDB" id="9793179at2"/>
<evidence type="ECO:0000259" key="4">
    <source>
        <dbReference type="Pfam" id="PF02872"/>
    </source>
</evidence>
<accession>A0A429Z6I8</accession>
<evidence type="ECO:0000256" key="2">
    <source>
        <dbReference type="RuleBase" id="RU362119"/>
    </source>
</evidence>
<dbReference type="EMBL" id="PXZH01000002">
    <property type="protein sequence ID" value="RST89310.1"/>
    <property type="molecule type" value="Genomic_DNA"/>
</dbReference>
<dbReference type="PROSITE" id="PS00785">
    <property type="entry name" value="5_NUCLEOTIDASE_1"/>
    <property type="match status" value="1"/>
</dbReference>
<evidence type="ECO:0000259" key="3">
    <source>
        <dbReference type="Pfam" id="PF00149"/>
    </source>
</evidence>
<keyword evidence="2" id="KW-0378">Hydrolase</keyword>
<comment type="caution">
    <text evidence="5">The sequence shown here is derived from an EMBL/GenBank/DDBJ whole genome shotgun (WGS) entry which is preliminary data.</text>
</comment>
<dbReference type="PRINTS" id="PR01607">
    <property type="entry name" value="APYRASEFAMLY"/>
</dbReference>
<comment type="similarity">
    <text evidence="2">Belongs to the 5'-nucleotidase family.</text>
</comment>
<dbReference type="InterPro" id="IPR008334">
    <property type="entry name" value="5'-Nucleotdase_C"/>
</dbReference>
<dbReference type="GO" id="GO:0008768">
    <property type="term" value="F:UDP-sugar diphosphatase activity"/>
    <property type="evidence" value="ECO:0007669"/>
    <property type="project" value="TreeGrafter"/>
</dbReference>
<keyword evidence="1" id="KW-0732">Signal</keyword>
<dbReference type="CDD" id="cd00845">
    <property type="entry name" value="MPP_UshA_N_like"/>
    <property type="match status" value="1"/>
</dbReference>
<dbReference type="SUPFAM" id="SSF55816">
    <property type="entry name" value="5'-nucleotidase (syn. UDP-sugar hydrolase), C-terminal domain"/>
    <property type="match status" value="1"/>
</dbReference>
<dbReference type="InterPro" id="IPR036907">
    <property type="entry name" value="5'-Nucleotdase_C_sf"/>
</dbReference>
<evidence type="ECO:0000313" key="6">
    <source>
        <dbReference type="Proteomes" id="UP000277864"/>
    </source>
</evidence>
<dbReference type="Gene3D" id="3.90.780.10">
    <property type="entry name" value="5'-Nucleotidase, C-terminal domain"/>
    <property type="match status" value="1"/>
</dbReference>
<dbReference type="InterPro" id="IPR011240">
    <property type="entry name" value="Pesterase_YunD"/>
</dbReference>
<dbReference type="AlphaFoldDB" id="A0A429Z6I8"/>
<dbReference type="InterPro" id="IPR006179">
    <property type="entry name" value="5_nucleotidase/apyrase"/>
</dbReference>
<feature type="domain" description="5'-Nucleotidase C-terminal" evidence="4">
    <location>
        <begin position="305"/>
        <end position="423"/>
    </location>
</feature>
<dbReference type="InterPro" id="IPR006146">
    <property type="entry name" value="5'-Nucleotdase_CS"/>
</dbReference>
<dbReference type="Pfam" id="PF02872">
    <property type="entry name" value="5_nucleotid_C"/>
    <property type="match status" value="1"/>
</dbReference>
<name>A0A429Z6I8_9ENTE</name>
<dbReference type="RefSeq" id="WP_125943244.1">
    <property type="nucleotide sequence ID" value="NZ_PXZH01000002.1"/>
</dbReference>
<dbReference type="GO" id="GO:0009166">
    <property type="term" value="P:nucleotide catabolic process"/>
    <property type="evidence" value="ECO:0007669"/>
    <property type="project" value="InterPro"/>
</dbReference>
<gene>
    <name evidence="5" type="ORF">C7P63_05925</name>
</gene>
<dbReference type="InterPro" id="IPR029052">
    <property type="entry name" value="Metallo-depent_PP-like"/>
</dbReference>
<reference evidence="5 6" key="1">
    <citation type="submission" date="2018-03" db="EMBL/GenBank/DDBJ databases">
        <authorList>
            <person name="Gulvik C.A."/>
        </authorList>
    </citation>
    <scope>NUCLEOTIDE SEQUENCE [LARGE SCALE GENOMIC DNA]</scope>
    <source>
        <strain evidence="5 6">JCM 31581</strain>
    </source>
</reference>
<dbReference type="InterPro" id="IPR004843">
    <property type="entry name" value="Calcineurin-like_PHP"/>
</dbReference>
<dbReference type="GO" id="GO:0008253">
    <property type="term" value="F:5'-nucleotidase activity"/>
    <property type="evidence" value="ECO:0007669"/>
    <property type="project" value="TreeGrafter"/>
</dbReference>
<dbReference type="GO" id="GO:0046872">
    <property type="term" value="F:metal ion binding"/>
    <property type="evidence" value="ECO:0007669"/>
    <property type="project" value="InterPro"/>
</dbReference>
<protein>
    <submittedName>
        <fullName evidence="5">Multifunctional 2',3'-cyclic-nucleotide 2'-phosphodiesterase/5'-nucleotidase/3'-nucleotidase</fullName>
    </submittedName>
</protein>
<evidence type="ECO:0000256" key="1">
    <source>
        <dbReference type="ARBA" id="ARBA00022729"/>
    </source>
</evidence>
<dbReference type="Proteomes" id="UP000277864">
    <property type="component" value="Unassembled WGS sequence"/>
</dbReference>
<proteinExistence type="inferred from homology"/>
<dbReference type="PANTHER" id="PTHR11575">
    <property type="entry name" value="5'-NUCLEOTIDASE-RELATED"/>
    <property type="match status" value="1"/>
</dbReference>
<organism evidence="5 6">
    <name type="scientific">Vagococcus humatus</name>
    <dbReference type="NCBI Taxonomy" id="1889241"/>
    <lineage>
        <taxon>Bacteria</taxon>
        <taxon>Bacillati</taxon>
        <taxon>Bacillota</taxon>
        <taxon>Bacilli</taxon>
        <taxon>Lactobacillales</taxon>
        <taxon>Enterococcaceae</taxon>
        <taxon>Vagococcus</taxon>
    </lineage>
</organism>
<dbReference type="Pfam" id="PF00149">
    <property type="entry name" value="Metallophos"/>
    <property type="match status" value="1"/>
</dbReference>
<keyword evidence="2" id="KW-0547">Nucleotide-binding</keyword>
<sequence length="471" mass="53813">MKETIRLVHTNDLHSHFEHWPKMRRWIQTRRKESQANHINMYAVDLGDFCDRSHPLTEATDGRANVQLMNEIGYTGVTIGNNEGIGNSHDQLETLYIGGNFDVVLANLKDRHKEEYPKWLTPYKIETTLEGTKIAFIGLTAPFPLTYEPNGWDILNPIEVLNTLVPKLKEQADVIVLLSHLGIKREIEIAQQFKDIDVILGSHTHQLFTEGKWVNQTLLAAAGKYGEYIGEVTLVCDTHQLVEKKASVYAVDQMEAKERDSSEVEEYINRGKALLTNQVIGYLPATFSPVQSSSALSYTELGLLAVKEYAGVEAAVLNSGLFLSSLSKGEVTKEALHRTIPHPMHIMKVTFTGKELDRFIREMEKNRLYLEKFPMVGMGFRGKIFGHLMYSGLSYHAETKQTYYLDQPIQFEKSYTIATVDHYLFIPFFPTIELAGQVEMLFPEFLRNVVEQFITEHYSYPQKIAIMNRKD</sequence>
<evidence type="ECO:0000313" key="5">
    <source>
        <dbReference type="EMBL" id="RST89310.1"/>
    </source>
</evidence>